<dbReference type="Gene3D" id="1.25.40.20">
    <property type="entry name" value="Ankyrin repeat-containing domain"/>
    <property type="match status" value="6"/>
</dbReference>
<feature type="region of interest" description="Disordered" evidence="3">
    <location>
        <begin position="519"/>
        <end position="563"/>
    </location>
</feature>
<name>A0A4Z1SN54_GIAMU</name>
<gene>
    <name evidence="4" type="ORF">GMRT_11040</name>
</gene>
<dbReference type="Proteomes" id="UP000315496">
    <property type="component" value="Chromosome 4"/>
</dbReference>
<sequence length="1404" mass="153131">MDGDRWFHAVRSRNTATVLEMLPVMARTQDSHGETALMVAAATNNIHLCRSLAPHEHSLVNHRGYTALAIAALRNHAAVCQLLVKYEHDVPLPKGRTPLMLAIQSESADAEKVLRPYYTNVKDQPPTSETSTLRIEPFSMIDPNTSITGIPDVKVEAQYPTLGLGTTTPIPETEMAVEGAPESFLLSSINSTAGVPPEMPTSARSVHSSGKVRDIYADSPAHPSSSTEISLVGSSHYPMNALPGSRTITVSDLLVTAPARSVGQSHCEDLGAEMFSIVGKESSKSVGRSPPVSRRIESPTLQSQSQRSQRSQKQRPGKSETPIARPVSSLRLAPSPSPSPPRQPPRSLASSRSPLRAPSSPLRRTARGDDIERVRRARLNGLRAHSVSDFVPHSSRSPPGRGTSRGEGAQTKAPWTQSRSVYEEDGKAANRSVSTIESRHGHRYDALIQHYARFREDFDSLRQIGERMSVEAAQGFAEMVEALKNENAEKTAEIERLTALTDSLLQRLTEAGQTMRASLGLSCNPSSEKRGSPIPGTRCHSAPRRSTQGTGTSSPSQAPPVDPETLLRHIHSYSNLSMAGQAIIMLKDTIARLETENASLKSQLDAANQTYSSKERECVTLEHRLKTLEQNFTELRRLSNRVVQRDSEGNTRLIRSIAFRLHPEPRMLQLLIRDEAGVANNRGQTALMYAAATGCEDVGLALVSLESGHQDNVGLSALMISAQKCLPHLTSQLVPFEAGLREKKAGETTLMLVARNGVLDELRGQSDDPTVQGGDAVSLELRDRLHAMLDAIHQLVEVEGGMKSREGLTALMLATQARKNSIIPDLVEKEAKMRDGAHRTALMIAVQLGNYEAAQLLIPYEKCLLKTAQHSVSGDEASPTDPTPEKRQESSSSTDILEGTTALMQAAFRNEYDMVQLLMPHEAGISAQNGWVALDYSVVAGHTTIAELLRPLEGITLENVAAIDTVSMQEERILNGKTQLMQMVKQNRPGLVYCLLDEAGFQDQQGMTALMHATLARNHPCIRLLLAKEKRMQNAKGETALMLALLLEDDEAIRLLAPHEQGIQDADGTTALMVCAYNNYLAYLPLFIEQEAGKAMIDGKTALMLAAEKGHKDACLMLAKSEMNISKADGTTAFLLAHRAGFEELALQLQPKIMVDANGNTGLMNFILEQQKEEKANDGFSLVARSQMAHQDPLVRLKTLLYQVGTKNKADKTALMLAVEANNYSIVKALRKLEAKLTTSLFVYRTWKLTDATALIMAACYGHLSLVQLLAKTEARIAESSFHRTALMAAAYFNHYDCVEVLMHFEAGMQRREGSTALMLAVAAGYYDIASLLARSEANLFTNEKSTYGQGASALVIAAAMNNVAMVELLAPYEAVGFGQLALQRTTNNDVIRIIKEANAASKN</sequence>
<proteinExistence type="predicted"/>
<feature type="compositionally biased region" description="Low complexity" evidence="3">
    <location>
        <begin position="544"/>
        <end position="556"/>
    </location>
</feature>
<evidence type="ECO:0000256" key="1">
    <source>
        <dbReference type="PROSITE-ProRule" id="PRU00023"/>
    </source>
</evidence>
<dbReference type="EMBL" id="VDLU01000004">
    <property type="protein sequence ID" value="TNJ27172.1"/>
    <property type="molecule type" value="Genomic_DNA"/>
</dbReference>
<evidence type="ECO:0000256" key="2">
    <source>
        <dbReference type="SAM" id="Coils"/>
    </source>
</evidence>
<accession>A0A4Z1SN54</accession>
<dbReference type="InterPro" id="IPR036770">
    <property type="entry name" value="Ankyrin_rpt-contain_sf"/>
</dbReference>
<dbReference type="PANTHER" id="PTHR24120:SF4">
    <property type="entry name" value="GH07239P"/>
    <property type="match status" value="1"/>
</dbReference>
<evidence type="ECO:0000313" key="4">
    <source>
        <dbReference type="EMBL" id="TNJ27172.1"/>
    </source>
</evidence>
<keyword evidence="2" id="KW-0175">Coiled coil</keyword>
<feature type="coiled-coil region" evidence="2">
    <location>
        <begin position="583"/>
        <end position="638"/>
    </location>
</feature>
<feature type="compositionally biased region" description="Low complexity" evidence="3">
    <location>
        <begin position="345"/>
        <end position="363"/>
    </location>
</feature>
<organism evidence="4 5">
    <name type="scientific">Giardia muris</name>
    <dbReference type="NCBI Taxonomy" id="5742"/>
    <lineage>
        <taxon>Eukaryota</taxon>
        <taxon>Metamonada</taxon>
        <taxon>Diplomonadida</taxon>
        <taxon>Hexamitidae</taxon>
        <taxon>Giardiinae</taxon>
        <taxon>Giardia</taxon>
    </lineage>
</organism>
<feature type="repeat" description="ANK" evidence="1">
    <location>
        <begin position="1313"/>
        <end position="1345"/>
    </location>
</feature>
<comment type="caution">
    <text evidence="4">The sequence shown here is derived from an EMBL/GenBank/DDBJ whole genome shotgun (WGS) entry which is preliminary data.</text>
</comment>
<protein>
    <submittedName>
        <fullName evidence="4">Ankyrin repeat protein 1</fullName>
    </submittedName>
</protein>
<evidence type="ECO:0000313" key="5">
    <source>
        <dbReference type="Proteomes" id="UP000315496"/>
    </source>
</evidence>
<keyword evidence="1" id="KW-0040">ANK repeat</keyword>
<feature type="region of interest" description="Disordered" evidence="3">
    <location>
        <begin position="871"/>
        <end position="896"/>
    </location>
</feature>
<dbReference type="OrthoDB" id="20872at2759"/>
<dbReference type="VEuPathDB" id="GiardiaDB:GMRT_11040"/>
<feature type="region of interest" description="Disordered" evidence="3">
    <location>
        <begin position="280"/>
        <end position="434"/>
    </location>
</feature>
<dbReference type="SUPFAM" id="SSF48403">
    <property type="entry name" value="Ankyrin repeat"/>
    <property type="match status" value="4"/>
</dbReference>
<dbReference type="PROSITE" id="PS50297">
    <property type="entry name" value="ANK_REP_REGION"/>
    <property type="match status" value="1"/>
</dbReference>
<feature type="compositionally biased region" description="Pro residues" evidence="3">
    <location>
        <begin position="335"/>
        <end position="344"/>
    </location>
</feature>
<feature type="repeat" description="ANK" evidence="1">
    <location>
        <begin position="898"/>
        <end position="930"/>
    </location>
</feature>
<feature type="compositionally biased region" description="Low complexity" evidence="3">
    <location>
        <begin position="392"/>
        <end position="402"/>
    </location>
</feature>
<feature type="repeat" description="ANK" evidence="1">
    <location>
        <begin position="1098"/>
        <end position="1130"/>
    </location>
</feature>
<dbReference type="PROSITE" id="PS50088">
    <property type="entry name" value="ANK_REPEAT"/>
    <property type="match status" value="3"/>
</dbReference>
<feature type="compositionally biased region" description="Low complexity" evidence="3">
    <location>
        <begin position="325"/>
        <end position="334"/>
    </location>
</feature>
<dbReference type="PANTHER" id="PTHR24120">
    <property type="entry name" value="GH07239P"/>
    <property type="match status" value="1"/>
</dbReference>
<feature type="coiled-coil region" evidence="2">
    <location>
        <begin position="473"/>
        <end position="500"/>
    </location>
</feature>
<keyword evidence="5" id="KW-1185">Reference proteome</keyword>
<dbReference type="InterPro" id="IPR002110">
    <property type="entry name" value="Ankyrin_rpt"/>
</dbReference>
<dbReference type="Pfam" id="PF12796">
    <property type="entry name" value="Ank_2"/>
    <property type="match status" value="6"/>
</dbReference>
<evidence type="ECO:0000256" key="3">
    <source>
        <dbReference type="SAM" id="MobiDB-lite"/>
    </source>
</evidence>
<reference evidence="4 5" key="1">
    <citation type="submission" date="2019-05" db="EMBL/GenBank/DDBJ databases">
        <title>The compact genome of Giardia muris reveals important steps in the evolution of intestinal protozoan parasites.</title>
        <authorList>
            <person name="Xu F."/>
            <person name="Jimenez-Gonzalez A."/>
            <person name="Einarsson E."/>
            <person name="Astvaldsson A."/>
            <person name="Peirasmaki D."/>
            <person name="Eckmann L."/>
            <person name="Andersson J.O."/>
            <person name="Svard S.G."/>
            <person name="Jerlstrom-Hultqvist J."/>
        </authorList>
    </citation>
    <scope>NUCLEOTIDE SEQUENCE [LARGE SCALE GENOMIC DNA]</scope>
    <source>
        <strain evidence="4 5">Roberts-Thomson</strain>
    </source>
</reference>
<dbReference type="SMART" id="SM00248">
    <property type="entry name" value="ANK"/>
    <property type="match status" value="18"/>
</dbReference>